<dbReference type="EMBL" id="PGOL01000750">
    <property type="protein sequence ID" value="PKI65465.1"/>
    <property type="molecule type" value="Genomic_DNA"/>
</dbReference>
<dbReference type="AlphaFoldDB" id="A0A2I0KAA1"/>
<organism evidence="1 2">
    <name type="scientific">Punica granatum</name>
    <name type="common">Pomegranate</name>
    <dbReference type="NCBI Taxonomy" id="22663"/>
    <lineage>
        <taxon>Eukaryota</taxon>
        <taxon>Viridiplantae</taxon>
        <taxon>Streptophyta</taxon>
        <taxon>Embryophyta</taxon>
        <taxon>Tracheophyta</taxon>
        <taxon>Spermatophyta</taxon>
        <taxon>Magnoliopsida</taxon>
        <taxon>eudicotyledons</taxon>
        <taxon>Gunneridae</taxon>
        <taxon>Pentapetalae</taxon>
        <taxon>rosids</taxon>
        <taxon>malvids</taxon>
        <taxon>Myrtales</taxon>
        <taxon>Lythraceae</taxon>
        <taxon>Punica</taxon>
    </lineage>
</organism>
<keyword evidence="2" id="KW-1185">Reference proteome</keyword>
<name>A0A2I0KAA1_PUNGR</name>
<proteinExistence type="predicted"/>
<reference evidence="1 2" key="1">
    <citation type="submission" date="2017-11" db="EMBL/GenBank/DDBJ databases">
        <title>De-novo sequencing of pomegranate (Punica granatum L.) genome.</title>
        <authorList>
            <person name="Akparov Z."/>
            <person name="Amiraslanov A."/>
            <person name="Hajiyeva S."/>
            <person name="Abbasov M."/>
            <person name="Kaur K."/>
            <person name="Hamwieh A."/>
            <person name="Solovyev V."/>
            <person name="Salamov A."/>
            <person name="Braich B."/>
            <person name="Kosarev P."/>
            <person name="Mahmoud A."/>
            <person name="Hajiyev E."/>
            <person name="Babayeva S."/>
            <person name="Izzatullayeva V."/>
            <person name="Mammadov A."/>
            <person name="Mammadov A."/>
            <person name="Sharifova S."/>
            <person name="Ojaghi J."/>
            <person name="Eynullazada K."/>
            <person name="Bayramov B."/>
            <person name="Abdulazimova A."/>
            <person name="Shahmuradov I."/>
        </authorList>
    </citation>
    <scope>NUCLEOTIDE SEQUENCE [LARGE SCALE GENOMIC DNA]</scope>
    <source>
        <strain evidence="2">cv. AG2017</strain>
        <tissue evidence="1">Leaf</tissue>
    </source>
</reference>
<evidence type="ECO:0000313" key="1">
    <source>
        <dbReference type="EMBL" id="PKI65465.1"/>
    </source>
</evidence>
<gene>
    <name evidence="1" type="ORF">CRG98_014123</name>
</gene>
<accession>A0A2I0KAA1</accession>
<protein>
    <submittedName>
        <fullName evidence="1">Uncharacterized protein</fullName>
    </submittedName>
</protein>
<dbReference type="Proteomes" id="UP000233551">
    <property type="component" value="Unassembled WGS sequence"/>
</dbReference>
<sequence length="96" mass="10926">MSTLVGARMHALGSRGLRVSTFLRMRDGHASSNYDVCVRTRISSRRGTHAYATLLGSVYHPEDARRMRVRRSRHYLFTIRRSRAGELPESKGTGYT</sequence>
<comment type="caution">
    <text evidence="1">The sequence shown here is derived from an EMBL/GenBank/DDBJ whole genome shotgun (WGS) entry which is preliminary data.</text>
</comment>
<evidence type="ECO:0000313" key="2">
    <source>
        <dbReference type="Proteomes" id="UP000233551"/>
    </source>
</evidence>